<comment type="caution">
    <text evidence="2">The sequence shown here is derived from an EMBL/GenBank/DDBJ whole genome shotgun (WGS) entry which is preliminary data.</text>
</comment>
<feature type="transmembrane region" description="Helical" evidence="1">
    <location>
        <begin position="7"/>
        <end position="24"/>
    </location>
</feature>
<dbReference type="AlphaFoldDB" id="A0A0R1SLR3"/>
<evidence type="ECO:0000313" key="3">
    <source>
        <dbReference type="Proteomes" id="UP000052013"/>
    </source>
</evidence>
<keyword evidence="1" id="KW-0812">Transmembrane</keyword>
<feature type="transmembrane region" description="Helical" evidence="1">
    <location>
        <begin position="73"/>
        <end position="95"/>
    </location>
</feature>
<keyword evidence="1" id="KW-0472">Membrane</keyword>
<protein>
    <submittedName>
        <fullName evidence="2">Uncharacterized protein</fullName>
    </submittedName>
</protein>
<evidence type="ECO:0000256" key="1">
    <source>
        <dbReference type="SAM" id="Phobius"/>
    </source>
</evidence>
<organism evidence="2 3">
    <name type="scientific">Lentilactobacillus diolivorans DSM 14421</name>
    <dbReference type="NCBI Taxonomy" id="1423739"/>
    <lineage>
        <taxon>Bacteria</taxon>
        <taxon>Bacillati</taxon>
        <taxon>Bacillota</taxon>
        <taxon>Bacilli</taxon>
        <taxon>Lactobacillales</taxon>
        <taxon>Lactobacillaceae</taxon>
        <taxon>Lentilactobacillus</taxon>
    </lineage>
</organism>
<dbReference type="Proteomes" id="UP000052013">
    <property type="component" value="Unassembled WGS sequence"/>
</dbReference>
<dbReference type="EMBL" id="AZEY01000005">
    <property type="protein sequence ID" value="KRL70001.1"/>
    <property type="molecule type" value="Genomic_DNA"/>
</dbReference>
<name>A0A0R1SLR3_9LACO</name>
<reference evidence="2 3" key="1">
    <citation type="journal article" date="2015" name="Genome Announc.">
        <title>Expanding the biotechnology potential of lactobacilli through comparative genomics of 213 strains and associated genera.</title>
        <authorList>
            <person name="Sun Z."/>
            <person name="Harris H.M."/>
            <person name="McCann A."/>
            <person name="Guo C."/>
            <person name="Argimon S."/>
            <person name="Zhang W."/>
            <person name="Yang X."/>
            <person name="Jeffery I.B."/>
            <person name="Cooney J.C."/>
            <person name="Kagawa T.F."/>
            <person name="Liu W."/>
            <person name="Song Y."/>
            <person name="Salvetti E."/>
            <person name="Wrobel A."/>
            <person name="Rasinkangas P."/>
            <person name="Parkhill J."/>
            <person name="Rea M.C."/>
            <person name="O'Sullivan O."/>
            <person name="Ritari J."/>
            <person name="Douillard F.P."/>
            <person name="Paul Ross R."/>
            <person name="Yang R."/>
            <person name="Briner A.E."/>
            <person name="Felis G.E."/>
            <person name="de Vos W.M."/>
            <person name="Barrangou R."/>
            <person name="Klaenhammer T.R."/>
            <person name="Caufield P.W."/>
            <person name="Cui Y."/>
            <person name="Zhang H."/>
            <person name="O'Toole P.W."/>
        </authorList>
    </citation>
    <scope>NUCLEOTIDE SEQUENCE [LARGE SCALE GENOMIC DNA]</scope>
    <source>
        <strain evidence="2 3">DSM 14421</strain>
    </source>
</reference>
<evidence type="ECO:0000313" key="2">
    <source>
        <dbReference type="EMBL" id="KRL70001.1"/>
    </source>
</evidence>
<dbReference type="RefSeq" id="WP_057863576.1">
    <property type="nucleotide sequence ID" value="NZ_AZEY01000005.1"/>
</dbReference>
<dbReference type="PATRIC" id="fig|1423739.3.peg.33"/>
<accession>A0A0R1SLR3</accession>
<keyword evidence="1" id="KW-1133">Transmembrane helix</keyword>
<feature type="transmembrane region" description="Helical" evidence="1">
    <location>
        <begin position="30"/>
        <end position="53"/>
    </location>
</feature>
<proteinExistence type="predicted"/>
<gene>
    <name evidence="2" type="ORF">FC85_GL000031</name>
</gene>
<sequence>MIFDWRYSLFQNAPILLAAGLFFIEIRYSISIIAFNYLDLAGVFLGLWLLYYLTVQKRFYGNHSAYKPTNRQLTGLGLIITITGIMICAALFFEIPAKNDWTAWLAVVLSVILKDCCTLTKLTTIQHKPF</sequence>